<accession>A0AA88HC18</accession>
<reference evidence="1" key="1">
    <citation type="submission" date="2023-07" db="EMBL/GenBank/DDBJ databases">
        <title>Chromosome-level genome assembly of Artemia franciscana.</title>
        <authorList>
            <person name="Jo E."/>
        </authorList>
    </citation>
    <scope>NUCLEOTIDE SEQUENCE</scope>
    <source>
        <tissue evidence="1">Whole body</tissue>
    </source>
</reference>
<evidence type="ECO:0000313" key="2">
    <source>
        <dbReference type="Proteomes" id="UP001187531"/>
    </source>
</evidence>
<organism evidence="1 2">
    <name type="scientific">Artemia franciscana</name>
    <name type="common">Brine shrimp</name>
    <name type="synonym">Artemia sanfranciscana</name>
    <dbReference type="NCBI Taxonomy" id="6661"/>
    <lineage>
        <taxon>Eukaryota</taxon>
        <taxon>Metazoa</taxon>
        <taxon>Ecdysozoa</taxon>
        <taxon>Arthropoda</taxon>
        <taxon>Crustacea</taxon>
        <taxon>Branchiopoda</taxon>
        <taxon>Anostraca</taxon>
        <taxon>Artemiidae</taxon>
        <taxon>Artemia</taxon>
    </lineage>
</organism>
<protein>
    <submittedName>
        <fullName evidence="1">Uncharacterized protein</fullName>
    </submittedName>
</protein>
<comment type="caution">
    <text evidence="1">The sequence shown here is derived from an EMBL/GenBank/DDBJ whole genome shotgun (WGS) entry which is preliminary data.</text>
</comment>
<sequence>SITQLNNSGAAAHPWRTPVLILNVVLRFPLTWTQLSVSSYSFSKSLQYLSGRPVDLSISQTELRSTESKAALKSTKATGLAVCFLISALATDFWITCGEDRGEEGYANVHYGLFKGRKDIKINILAASSYDIF</sequence>
<feature type="non-terminal residue" evidence="1">
    <location>
        <position position="1"/>
    </location>
</feature>
<name>A0AA88HC18_ARTSF</name>
<dbReference type="EMBL" id="JAVRJZ010000017">
    <property type="protein sequence ID" value="KAK2709255.1"/>
    <property type="molecule type" value="Genomic_DNA"/>
</dbReference>
<keyword evidence="2" id="KW-1185">Reference proteome</keyword>
<gene>
    <name evidence="1" type="ORF">QYM36_013049</name>
</gene>
<proteinExistence type="predicted"/>
<evidence type="ECO:0000313" key="1">
    <source>
        <dbReference type="EMBL" id="KAK2709255.1"/>
    </source>
</evidence>
<feature type="non-terminal residue" evidence="1">
    <location>
        <position position="133"/>
    </location>
</feature>
<dbReference type="Proteomes" id="UP001187531">
    <property type="component" value="Unassembled WGS sequence"/>
</dbReference>
<dbReference type="AlphaFoldDB" id="A0AA88HC18"/>